<keyword evidence="1" id="KW-0732">Signal</keyword>
<proteinExistence type="predicted"/>
<dbReference type="STRING" id="1548.CSCA_0482"/>
<reference evidence="2 3" key="1">
    <citation type="journal article" date="2015" name="J. Biotechnol.">
        <title>Complete genome sequence of a malodorant-producing acetogen, Clostridium scatologenes ATCC 25775(T).</title>
        <authorList>
            <person name="Zhu Z."/>
            <person name="Guo T."/>
            <person name="Zheng H."/>
            <person name="Song T."/>
            <person name="Ouyang P."/>
            <person name="Xie J."/>
        </authorList>
    </citation>
    <scope>NUCLEOTIDE SEQUENCE [LARGE SCALE GENOMIC DNA]</scope>
    <source>
        <strain evidence="2 3">ATCC 25775</strain>
    </source>
</reference>
<dbReference type="Proteomes" id="UP000033115">
    <property type="component" value="Chromosome"/>
</dbReference>
<gene>
    <name evidence="2" type="ORF">CSCA_0482</name>
</gene>
<dbReference type="RefSeq" id="WP_029160678.1">
    <property type="nucleotide sequence ID" value="NZ_CP009933.1"/>
</dbReference>
<evidence type="ECO:0000313" key="3">
    <source>
        <dbReference type="Proteomes" id="UP000033115"/>
    </source>
</evidence>
<evidence type="ECO:0000256" key="1">
    <source>
        <dbReference type="SAM" id="SignalP"/>
    </source>
</evidence>
<evidence type="ECO:0008006" key="4">
    <source>
        <dbReference type="Google" id="ProtNLM"/>
    </source>
</evidence>
<feature type="signal peptide" evidence="1">
    <location>
        <begin position="1"/>
        <end position="26"/>
    </location>
</feature>
<evidence type="ECO:0000313" key="2">
    <source>
        <dbReference type="EMBL" id="AKA67607.1"/>
    </source>
</evidence>
<keyword evidence="3" id="KW-1185">Reference proteome</keyword>
<dbReference type="HOGENOM" id="CLU_1567988_0_0_9"/>
<protein>
    <recommendedName>
        <fullName evidence="4">DUF2680 domain-containing protein</fullName>
    </recommendedName>
</protein>
<dbReference type="KEGG" id="csq:CSCA_0482"/>
<name>A0A0E3M7X1_CLOSL</name>
<dbReference type="AlphaFoldDB" id="A0A0E3M7X1"/>
<feature type="chain" id="PRO_5002411386" description="DUF2680 domain-containing protein" evidence="1">
    <location>
        <begin position="27"/>
        <end position="172"/>
    </location>
</feature>
<organism evidence="2 3">
    <name type="scientific">Clostridium scatologenes</name>
    <dbReference type="NCBI Taxonomy" id="1548"/>
    <lineage>
        <taxon>Bacteria</taxon>
        <taxon>Bacillati</taxon>
        <taxon>Bacillota</taxon>
        <taxon>Clostridia</taxon>
        <taxon>Eubacteriales</taxon>
        <taxon>Clostridiaceae</taxon>
        <taxon>Clostridium</taxon>
    </lineage>
</organism>
<dbReference type="EMBL" id="CP009933">
    <property type="protein sequence ID" value="AKA67607.1"/>
    <property type="molecule type" value="Genomic_DNA"/>
</dbReference>
<accession>A0A0E3M7X1</accession>
<sequence length="172" mass="18105">MKKKNLIIALTMALSVGIGATAYASAASTGVTNGNNTNHQGVGIGRVTGISGHDYVQSILKDKLGITDKEITDALNSGKTMYDLAKDKGMTEEQFKAALLEERNKAIDKAVADGKITKEEGASMKEKLKSNMESCTGIPGQGIRHEGKGIGHEGKGHMGHGNRGTANCYTNN</sequence>